<keyword evidence="2" id="KW-1185">Reference proteome</keyword>
<name>A0A380SZA0_9PSED</name>
<dbReference type="Proteomes" id="UP000255177">
    <property type="component" value="Unassembled WGS sequence"/>
</dbReference>
<proteinExistence type="predicted"/>
<dbReference type="RefSeq" id="WP_167458888.1">
    <property type="nucleotide sequence ID" value="NZ_CBCSFG010000023.1"/>
</dbReference>
<gene>
    <name evidence="1" type="ORF">CCOS864_02495</name>
</gene>
<evidence type="ECO:0000313" key="1">
    <source>
        <dbReference type="EMBL" id="SUQ63045.1"/>
    </source>
</evidence>
<dbReference type="EMBL" id="UIDD01000007">
    <property type="protein sequence ID" value="SUQ63045.1"/>
    <property type="molecule type" value="Genomic_DNA"/>
</dbReference>
<dbReference type="AlphaFoldDB" id="A0A380SZA0"/>
<protein>
    <submittedName>
        <fullName evidence="1">Uncharacterized protein</fullName>
    </submittedName>
</protein>
<evidence type="ECO:0000313" key="2">
    <source>
        <dbReference type="Proteomes" id="UP000255177"/>
    </source>
</evidence>
<reference evidence="2" key="1">
    <citation type="submission" date="2018-07" db="EMBL/GenBank/DDBJ databases">
        <authorList>
            <person name="Blom J."/>
        </authorList>
    </citation>
    <scope>NUCLEOTIDE SEQUENCE [LARGE SCALE GENOMIC DNA]</scope>
    <source>
        <strain evidence="2">CCOS 864</strain>
    </source>
</reference>
<accession>A0A380SZA0</accession>
<sequence>MLGLFNGVKINKDDSIEVKVGDQLPYLTLLGRIFSMNIGPVVPVATVVSQDELGARYAWALEKTKAQCAAMADSATQIAALDNSGEV</sequence>
<organism evidence="1 2">
    <name type="scientific">Pseudomonas wadenswilerensis</name>
    <dbReference type="NCBI Taxonomy" id="1785161"/>
    <lineage>
        <taxon>Bacteria</taxon>
        <taxon>Pseudomonadati</taxon>
        <taxon>Pseudomonadota</taxon>
        <taxon>Gammaproteobacteria</taxon>
        <taxon>Pseudomonadales</taxon>
        <taxon>Pseudomonadaceae</taxon>
        <taxon>Pseudomonas</taxon>
    </lineage>
</organism>